<dbReference type="SUPFAM" id="SSF82185">
    <property type="entry name" value="Histone H3 K4-specific methyltransferase SET7/9 N-terminal domain"/>
    <property type="match status" value="1"/>
</dbReference>
<gene>
    <name evidence="1" type="ORF">LCGC14_3152610</name>
</gene>
<organism evidence="1">
    <name type="scientific">marine sediment metagenome</name>
    <dbReference type="NCBI Taxonomy" id="412755"/>
    <lineage>
        <taxon>unclassified sequences</taxon>
        <taxon>metagenomes</taxon>
        <taxon>ecological metagenomes</taxon>
    </lineage>
</organism>
<evidence type="ECO:0000313" key="1">
    <source>
        <dbReference type="EMBL" id="KKK47693.1"/>
    </source>
</evidence>
<reference evidence="1" key="1">
    <citation type="journal article" date="2015" name="Nature">
        <title>Complex archaea that bridge the gap between prokaryotes and eukaryotes.</title>
        <authorList>
            <person name="Spang A."/>
            <person name="Saw J.H."/>
            <person name="Jorgensen S.L."/>
            <person name="Zaremba-Niedzwiedzka K."/>
            <person name="Martijn J."/>
            <person name="Lind A.E."/>
            <person name="van Eijk R."/>
            <person name="Schleper C."/>
            <person name="Guy L."/>
            <person name="Ettema T.J."/>
        </authorList>
    </citation>
    <scope>NUCLEOTIDE SEQUENCE</scope>
</reference>
<evidence type="ECO:0008006" key="2">
    <source>
        <dbReference type="Google" id="ProtNLM"/>
    </source>
</evidence>
<proteinExistence type="predicted"/>
<dbReference type="Gene3D" id="2.20.110.10">
    <property type="entry name" value="Histone H3 K4-specific methyltransferase SET7/9 N-terminal domain"/>
    <property type="match status" value="1"/>
</dbReference>
<dbReference type="EMBL" id="LAZR01069443">
    <property type="protein sequence ID" value="KKK47693.1"/>
    <property type="molecule type" value="Genomic_DNA"/>
</dbReference>
<comment type="caution">
    <text evidence="1">The sequence shown here is derived from an EMBL/GenBank/DDBJ whole genome shotgun (WGS) entry which is preliminary data.</text>
</comment>
<accession>A0A0F8VTL8</accession>
<dbReference type="AlphaFoldDB" id="A0A0F8VTL8"/>
<protein>
    <recommendedName>
        <fullName evidence="2">MORN variant repeat protein</fullName>
    </recommendedName>
</protein>
<name>A0A0F8VTL8_9ZZZZ</name>
<sequence>MNWKTIKYIYHRVLIHNNRIEYLGEDRYKIISFRRTGKKHWEREYQNGLLHGKIMYWYKDGQKWWEEEYQNGQLYVKRMFWHENGQKRREREYRNGKSIR</sequence>